<dbReference type="SUPFAM" id="SSF53335">
    <property type="entry name" value="S-adenosyl-L-methionine-dependent methyltransferases"/>
    <property type="match status" value="1"/>
</dbReference>
<keyword evidence="4 11" id="KW-0949">S-adenosyl-L-methionine</keyword>
<evidence type="ECO:0000256" key="5">
    <source>
        <dbReference type="ARBA" id="ARBA00037569"/>
    </source>
</evidence>
<dbReference type="Proteomes" id="UP000239239">
    <property type="component" value="Unassembled WGS sequence"/>
</dbReference>
<dbReference type="Pfam" id="PF01728">
    <property type="entry name" value="FtsJ"/>
    <property type="match status" value="1"/>
</dbReference>
<dbReference type="AlphaFoldDB" id="A0A2S6EU56"/>
<dbReference type="InterPro" id="IPR015507">
    <property type="entry name" value="rRNA-MeTfrase_E"/>
</dbReference>
<evidence type="ECO:0000256" key="7">
    <source>
        <dbReference type="ARBA" id="ARBA00041129"/>
    </source>
</evidence>
<evidence type="ECO:0000313" key="13">
    <source>
        <dbReference type="Proteomes" id="UP000239239"/>
    </source>
</evidence>
<keyword evidence="1 11" id="KW-0698">rRNA processing</keyword>
<dbReference type="InterPro" id="IPR002877">
    <property type="entry name" value="RNA_MeTrfase_FtsJ_dom"/>
</dbReference>
<evidence type="ECO:0000256" key="3">
    <source>
        <dbReference type="ARBA" id="ARBA00022679"/>
    </source>
</evidence>
<evidence type="ECO:0000256" key="2">
    <source>
        <dbReference type="ARBA" id="ARBA00022603"/>
    </source>
</evidence>
<feature type="binding site" evidence="11">
    <location>
        <position position="101"/>
    </location>
    <ligand>
        <name>S-adenosyl-L-methionine</name>
        <dbReference type="ChEBI" id="CHEBI:59789"/>
    </ligand>
</feature>
<comment type="catalytic activity">
    <reaction evidence="10 11">
        <text>uridine(2552) in 23S rRNA + S-adenosyl-L-methionine = 2'-O-methyluridine(2552) in 23S rRNA + S-adenosyl-L-homocysteine + H(+)</text>
        <dbReference type="Rhea" id="RHEA:42720"/>
        <dbReference type="Rhea" id="RHEA-COMP:10202"/>
        <dbReference type="Rhea" id="RHEA-COMP:10203"/>
        <dbReference type="ChEBI" id="CHEBI:15378"/>
        <dbReference type="ChEBI" id="CHEBI:57856"/>
        <dbReference type="ChEBI" id="CHEBI:59789"/>
        <dbReference type="ChEBI" id="CHEBI:65315"/>
        <dbReference type="ChEBI" id="CHEBI:74478"/>
        <dbReference type="EC" id="2.1.1.166"/>
    </reaction>
</comment>
<organism evidence="12 13">
    <name type="scientific">Legionella pneumophila</name>
    <dbReference type="NCBI Taxonomy" id="446"/>
    <lineage>
        <taxon>Bacteria</taxon>
        <taxon>Pseudomonadati</taxon>
        <taxon>Pseudomonadota</taxon>
        <taxon>Gammaproteobacteria</taxon>
        <taxon>Legionellales</taxon>
        <taxon>Legionellaceae</taxon>
        <taxon>Legionella</taxon>
    </lineage>
</organism>
<evidence type="ECO:0000256" key="8">
    <source>
        <dbReference type="ARBA" id="ARBA00041995"/>
    </source>
</evidence>
<evidence type="ECO:0000256" key="4">
    <source>
        <dbReference type="ARBA" id="ARBA00022691"/>
    </source>
</evidence>
<dbReference type="GO" id="GO:0008650">
    <property type="term" value="F:rRNA (uridine-2'-O-)-methyltransferase activity"/>
    <property type="evidence" value="ECO:0007669"/>
    <property type="project" value="UniProtKB-UniRule"/>
</dbReference>
<dbReference type="PANTHER" id="PTHR10920:SF18">
    <property type="entry name" value="RRNA METHYLTRANSFERASE 2, MITOCHONDRIAL"/>
    <property type="match status" value="1"/>
</dbReference>
<dbReference type="OrthoDB" id="9790080at2"/>
<keyword evidence="2 11" id="KW-0489">Methyltransferase</keyword>
<feature type="active site" description="Proton acceptor" evidence="11">
    <location>
        <position position="202"/>
    </location>
</feature>
<proteinExistence type="inferred from homology"/>
<comment type="caution">
    <text evidence="12">The sequence shown here is derived from an EMBL/GenBank/DDBJ whole genome shotgun (WGS) entry which is preliminary data.</text>
</comment>
<dbReference type="PANTHER" id="PTHR10920">
    <property type="entry name" value="RIBOSOMAL RNA METHYLTRANSFERASE"/>
    <property type="match status" value="1"/>
</dbReference>
<evidence type="ECO:0000256" key="6">
    <source>
        <dbReference type="ARBA" id="ARBA00038861"/>
    </source>
</evidence>
<evidence type="ECO:0000256" key="1">
    <source>
        <dbReference type="ARBA" id="ARBA00022552"/>
    </source>
</evidence>
<dbReference type="HAMAP" id="MF_01547">
    <property type="entry name" value="RNA_methyltr_E"/>
    <property type="match status" value="1"/>
</dbReference>
<feature type="binding site" evidence="11">
    <location>
        <position position="137"/>
    </location>
    <ligand>
        <name>S-adenosyl-L-methionine</name>
        <dbReference type="ChEBI" id="CHEBI:59789"/>
    </ligand>
</feature>
<reference evidence="12 13" key="1">
    <citation type="submission" date="2018-02" db="EMBL/GenBank/DDBJ databases">
        <title>Draft genome sequences of four Legionella pneumophila clinical strains isolated in Ontario.</title>
        <authorList>
            <person name="Fortuna A."/>
            <person name="Ramnarine R."/>
            <person name="Li A."/>
            <person name="Frantz C."/>
            <person name="Mallo G."/>
        </authorList>
    </citation>
    <scope>NUCLEOTIDE SEQUENCE [LARGE SCALE GENOMIC DNA]</scope>
    <source>
        <strain evidence="12 13">LG61</strain>
    </source>
</reference>
<dbReference type="EMBL" id="PQWY01000021">
    <property type="protein sequence ID" value="PPK28718.1"/>
    <property type="molecule type" value="Genomic_DNA"/>
</dbReference>
<gene>
    <name evidence="11" type="primary">rlmE</name>
    <name evidence="11" type="synonym">ftsJ</name>
    <name evidence="11" type="synonym">rrmJ</name>
    <name evidence="12" type="ORF">C3928_14840</name>
</gene>
<name>A0A2S6EU56_LEGPN</name>
<evidence type="ECO:0000313" key="12">
    <source>
        <dbReference type="EMBL" id="PPK28718.1"/>
    </source>
</evidence>
<feature type="binding site" evidence="11">
    <location>
        <position position="162"/>
    </location>
    <ligand>
        <name>S-adenosyl-L-methionine</name>
        <dbReference type="ChEBI" id="CHEBI:59789"/>
    </ligand>
</feature>
<evidence type="ECO:0000256" key="10">
    <source>
        <dbReference type="ARBA" id="ARBA00048970"/>
    </source>
</evidence>
<dbReference type="FunFam" id="3.40.50.150:FF:000005">
    <property type="entry name" value="Ribosomal RNA large subunit methyltransferase E"/>
    <property type="match status" value="1"/>
</dbReference>
<accession>A0A2S6EU56</accession>
<keyword evidence="11" id="KW-0963">Cytoplasm</keyword>
<dbReference type="InterPro" id="IPR029063">
    <property type="entry name" value="SAM-dependent_MTases_sf"/>
</dbReference>
<dbReference type="PIRSF" id="PIRSF005461">
    <property type="entry name" value="23S_rRNA_mtase"/>
    <property type="match status" value="1"/>
</dbReference>
<dbReference type="Gene3D" id="3.40.50.150">
    <property type="entry name" value="Vaccinia Virus protein VP39"/>
    <property type="match status" value="1"/>
</dbReference>
<protein>
    <recommendedName>
        <fullName evidence="7 11">Ribosomal RNA large subunit methyltransferase E</fullName>
        <ecNumber evidence="6 11">2.1.1.166</ecNumber>
    </recommendedName>
    <alternativeName>
        <fullName evidence="9 11">23S rRNA Um2552 methyltransferase</fullName>
    </alternativeName>
    <alternativeName>
        <fullName evidence="8 11">rRNA (uridine-2'-O-)-methyltransferase</fullName>
    </alternativeName>
</protein>
<feature type="binding site" evidence="11">
    <location>
        <position position="103"/>
    </location>
    <ligand>
        <name>S-adenosyl-L-methionine</name>
        <dbReference type="ChEBI" id="CHEBI:59789"/>
    </ligand>
</feature>
<comment type="similarity">
    <text evidence="11">Belongs to the class I-like SAM-binding methyltransferase superfamily. RNA methyltransferase RlmE family.</text>
</comment>
<dbReference type="EC" id="2.1.1.166" evidence="6 11"/>
<dbReference type="InterPro" id="IPR050082">
    <property type="entry name" value="RNA_methyltr_RlmE"/>
</dbReference>
<evidence type="ECO:0000256" key="11">
    <source>
        <dbReference type="HAMAP-Rule" id="MF_01547"/>
    </source>
</evidence>
<comment type="subcellular location">
    <subcellularLocation>
        <location evidence="11">Cytoplasm</location>
    </subcellularLocation>
</comment>
<feature type="binding site" evidence="11">
    <location>
        <position position="121"/>
    </location>
    <ligand>
        <name>S-adenosyl-L-methionine</name>
        <dbReference type="ChEBI" id="CHEBI:59789"/>
    </ligand>
</feature>
<comment type="function">
    <text evidence="5 11">Specifically methylates the uridine in position 2552 of 23S rRNA at the 2'-O position of the ribose in the fully assembled 50S ribosomal subunit.</text>
</comment>
<sequence>MFKRRIHYDIPDNKMVNYCTFCWEKVVKFCIIGKIVLSLFVMSRTKSSKRWLQEHFDDVYVKKAQAEGYRSRAVYKLKEMDDKESLIKPGMTVVDLGAAPGGWTQYASEKMRGSGRLVALDILPMDALPNVEFILGDFREDNVLQELINLIPQRTLDLLLSDMAPNMSGSSAIDIPRAMYLVELAFDFAEKMLKPGGNMLVKIFHGSGFDELVKQARASFEKVVIRKPSASRSRSKETYLLAKGYNL</sequence>
<evidence type="ECO:0000256" key="9">
    <source>
        <dbReference type="ARBA" id="ARBA00042745"/>
    </source>
</evidence>
<dbReference type="GO" id="GO:0005737">
    <property type="term" value="C:cytoplasm"/>
    <property type="evidence" value="ECO:0007669"/>
    <property type="project" value="UniProtKB-SubCell"/>
</dbReference>
<dbReference type="NCBIfam" id="NF008390">
    <property type="entry name" value="PRK11188.1"/>
    <property type="match status" value="1"/>
</dbReference>
<keyword evidence="3 11" id="KW-0808">Transferase</keyword>